<keyword evidence="3 8" id="KW-0813">Transport</keyword>
<dbReference type="Pfam" id="PF00528">
    <property type="entry name" value="BPD_transp_1"/>
    <property type="match status" value="1"/>
</dbReference>
<dbReference type="PANTHER" id="PTHR43848">
    <property type="entry name" value="PUTRESCINE TRANSPORT SYSTEM PERMEASE PROTEIN POTI"/>
    <property type="match status" value="1"/>
</dbReference>
<dbReference type="InterPro" id="IPR035906">
    <property type="entry name" value="MetI-like_sf"/>
</dbReference>
<keyword evidence="5 8" id="KW-0812">Transmembrane</keyword>
<feature type="domain" description="ABC transmembrane type-1" evidence="9">
    <location>
        <begin position="62"/>
        <end position="257"/>
    </location>
</feature>
<protein>
    <submittedName>
        <fullName evidence="10">ABC transporter permease</fullName>
    </submittedName>
</protein>
<accession>A0ABU5DV70</accession>
<feature type="transmembrane region" description="Helical" evidence="8">
    <location>
        <begin position="189"/>
        <end position="216"/>
    </location>
</feature>
<evidence type="ECO:0000313" key="10">
    <source>
        <dbReference type="EMBL" id="MDY0871211.1"/>
    </source>
</evidence>
<dbReference type="PROSITE" id="PS50928">
    <property type="entry name" value="ABC_TM1"/>
    <property type="match status" value="1"/>
</dbReference>
<comment type="subcellular location">
    <subcellularLocation>
        <location evidence="1 8">Cell membrane</location>
        <topology evidence="1 8">Multi-pass membrane protein</topology>
    </subcellularLocation>
</comment>
<sequence length="271" mass="29575">MKRLLDGGIRFYLLLVLVFLYLPILVMALFAFNKSPLYALPFEFDLVWFKALAENDKLLKAGLNSLLIALANTVIATSFGTMAAVAFGRYTFRGKTLLQGLLFPPIAIPWLVIGTAMLVFFFWTAKAMGVPGMARGLHAILLGHVALSLPYVIFVVGARLNDYPKALEEAAATLGATPWQVFRRVSVPILAPGVVAAALFAFAVSFDQFVISYFLAPPGVTTLPVEIYTSIRKGFTPEINAISTIIIAVSMGLMLIVARFYRFGGERSGNE</sequence>
<feature type="transmembrane region" description="Helical" evidence="8">
    <location>
        <begin position="12"/>
        <end position="32"/>
    </location>
</feature>
<gene>
    <name evidence="10" type="ORF">SMD31_04740</name>
</gene>
<evidence type="ECO:0000256" key="5">
    <source>
        <dbReference type="ARBA" id="ARBA00022692"/>
    </source>
</evidence>
<dbReference type="CDD" id="cd06261">
    <property type="entry name" value="TM_PBP2"/>
    <property type="match status" value="1"/>
</dbReference>
<dbReference type="Gene3D" id="1.10.3720.10">
    <property type="entry name" value="MetI-like"/>
    <property type="match status" value="1"/>
</dbReference>
<evidence type="ECO:0000256" key="1">
    <source>
        <dbReference type="ARBA" id="ARBA00004651"/>
    </source>
</evidence>
<feature type="transmembrane region" description="Helical" evidence="8">
    <location>
        <begin position="239"/>
        <end position="261"/>
    </location>
</feature>
<dbReference type="SUPFAM" id="SSF161098">
    <property type="entry name" value="MetI-like"/>
    <property type="match status" value="1"/>
</dbReference>
<comment type="similarity">
    <text evidence="2">Belongs to the binding-protein-dependent transport system permease family. CysTW subfamily.</text>
</comment>
<organism evidence="10 11">
    <name type="scientific">Dongia rigui</name>
    <dbReference type="NCBI Taxonomy" id="940149"/>
    <lineage>
        <taxon>Bacteria</taxon>
        <taxon>Pseudomonadati</taxon>
        <taxon>Pseudomonadota</taxon>
        <taxon>Alphaproteobacteria</taxon>
        <taxon>Rhodospirillales</taxon>
        <taxon>Dongiaceae</taxon>
        <taxon>Dongia</taxon>
    </lineage>
</organism>
<name>A0ABU5DV70_9PROT</name>
<evidence type="ECO:0000256" key="6">
    <source>
        <dbReference type="ARBA" id="ARBA00022989"/>
    </source>
</evidence>
<feature type="transmembrane region" description="Helical" evidence="8">
    <location>
        <begin position="66"/>
        <end position="88"/>
    </location>
</feature>
<evidence type="ECO:0000256" key="8">
    <source>
        <dbReference type="RuleBase" id="RU363032"/>
    </source>
</evidence>
<keyword evidence="6 8" id="KW-1133">Transmembrane helix</keyword>
<evidence type="ECO:0000313" key="11">
    <source>
        <dbReference type="Proteomes" id="UP001271769"/>
    </source>
</evidence>
<evidence type="ECO:0000259" key="9">
    <source>
        <dbReference type="PROSITE" id="PS50928"/>
    </source>
</evidence>
<keyword evidence="11" id="KW-1185">Reference proteome</keyword>
<feature type="transmembrane region" description="Helical" evidence="8">
    <location>
        <begin position="100"/>
        <end position="125"/>
    </location>
</feature>
<keyword evidence="7 8" id="KW-0472">Membrane</keyword>
<evidence type="ECO:0000256" key="4">
    <source>
        <dbReference type="ARBA" id="ARBA00022475"/>
    </source>
</evidence>
<dbReference type="Proteomes" id="UP001271769">
    <property type="component" value="Unassembled WGS sequence"/>
</dbReference>
<dbReference type="InterPro" id="IPR000515">
    <property type="entry name" value="MetI-like"/>
</dbReference>
<evidence type="ECO:0000256" key="3">
    <source>
        <dbReference type="ARBA" id="ARBA00022448"/>
    </source>
</evidence>
<feature type="transmembrane region" description="Helical" evidence="8">
    <location>
        <begin position="137"/>
        <end position="158"/>
    </location>
</feature>
<dbReference type="EMBL" id="JAXCLX010000001">
    <property type="protein sequence ID" value="MDY0871211.1"/>
    <property type="molecule type" value="Genomic_DNA"/>
</dbReference>
<dbReference type="PANTHER" id="PTHR43848:SF2">
    <property type="entry name" value="PUTRESCINE TRANSPORT SYSTEM PERMEASE PROTEIN POTI"/>
    <property type="match status" value="1"/>
</dbReference>
<dbReference type="InterPro" id="IPR051789">
    <property type="entry name" value="Bact_Polyamine_Transport"/>
</dbReference>
<evidence type="ECO:0000256" key="7">
    <source>
        <dbReference type="ARBA" id="ARBA00023136"/>
    </source>
</evidence>
<keyword evidence="4" id="KW-1003">Cell membrane</keyword>
<proteinExistence type="inferred from homology"/>
<evidence type="ECO:0000256" key="2">
    <source>
        <dbReference type="ARBA" id="ARBA00007069"/>
    </source>
</evidence>
<dbReference type="RefSeq" id="WP_320499576.1">
    <property type="nucleotide sequence ID" value="NZ_JAXCLX010000001.1"/>
</dbReference>
<comment type="caution">
    <text evidence="10">The sequence shown here is derived from an EMBL/GenBank/DDBJ whole genome shotgun (WGS) entry which is preliminary data.</text>
</comment>
<reference evidence="10 11" key="1">
    <citation type="journal article" date="2013" name="Antonie Van Leeuwenhoek">
        <title>Dongia rigui sp. nov., isolated from freshwater of a large wetland in Korea.</title>
        <authorList>
            <person name="Baik K.S."/>
            <person name="Hwang Y.M."/>
            <person name="Choi J.S."/>
            <person name="Kwon J."/>
            <person name="Seong C.N."/>
        </authorList>
    </citation>
    <scope>NUCLEOTIDE SEQUENCE [LARGE SCALE GENOMIC DNA]</scope>
    <source>
        <strain evidence="10 11">04SU4-P</strain>
    </source>
</reference>